<dbReference type="Pfam" id="PF17774">
    <property type="entry name" value="YlmH_RBD"/>
    <property type="match status" value="1"/>
</dbReference>
<keyword evidence="1" id="KW-0694">RNA-binding</keyword>
<evidence type="ECO:0000259" key="2">
    <source>
        <dbReference type="SMART" id="SM00363"/>
    </source>
</evidence>
<comment type="caution">
    <text evidence="3">The sequence shown here is derived from an EMBL/GenBank/DDBJ whole genome shotgun (WGS) entry which is preliminary data.</text>
</comment>
<dbReference type="SUPFAM" id="SSF55174">
    <property type="entry name" value="Alpha-L RNA-binding motif"/>
    <property type="match status" value="1"/>
</dbReference>
<evidence type="ECO:0000313" key="3">
    <source>
        <dbReference type="EMBL" id="RQD73112.1"/>
    </source>
</evidence>
<dbReference type="Pfam" id="PF01479">
    <property type="entry name" value="S4"/>
    <property type="match status" value="1"/>
</dbReference>
<dbReference type="GO" id="GO:0003723">
    <property type="term" value="F:RNA binding"/>
    <property type="evidence" value="ECO:0007669"/>
    <property type="project" value="UniProtKB-KW"/>
</dbReference>
<dbReference type="Proteomes" id="UP000285138">
    <property type="component" value="Unassembled WGS sequence"/>
</dbReference>
<feature type="domain" description="RNA-binding S4" evidence="2">
    <location>
        <begin position="181"/>
        <end position="241"/>
    </location>
</feature>
<protein>
    <submittedName>
        <fullName evidence="3">Photosystem II S4 domain protein</fullName>
    </submittedName>
</protein>
<evidence type="ECO:0000256" key="1">
    <source>
        <dbReference type="PROSITE-ProRule" id="PRU00182"/>
    </source>
</evidence>
<dbReference type="CDD" id="cd00165">
    <property type="entry name" value="S4"/>
    <property type="match status" value="1"/>
</dbReference>
<dbReference type="SMART" id="SM00363">
    <property type="entry name" value="S4"/>
    <property type="match status" value="1"/>
</dbReference>
<dbReference type="Gene3D" id="3.30.70.330">
    <property type="match status" value="1"/>
</dbReference>
<accession>A0A424Y9P0</accession>
<organism evidence="3 4">
    <name type="scientific">Candidatus Syntrophonatronum acetioxidans</name>
    <dbReference type="NCBI Taxonomy" id="1795816"/>
    <lineage>
        <taxon>Bacteria</taxon>
        <taxon>Bacillati</taxon>
        <taxon>Bacillota</taxon>
        <taxon>Clostridia</taxon>
        <taxon>Eubacteriales</taxon>
        <taxon>Syntrophomonadaceae</taxon>
        <taxon>Candidatus Syntrophonatronum</taxon>
    </lineage>
</organism>
<dbReference type="InterPro" id="IPR012677">
    <property type="entry name" value="Nucleotide-bd_a/b_plait_sf"/>
</dbReference>
<reference evidence="3 4" key="1">
    <citation type="submission" date="2018-08" db="EMBL/GenBank/DDBJ databases">
        <title>The metabolism and importance of syntrophic acetate oxidation coupled to methane or sulfide production in haloalkaline environments.</title>
        <authorList>
            <person name="Timmers P.H.A."/>
            <person name="Vavourakis C.D."/>
            <person name="Sorokin D.Y."/>
            <person name="Sinninghe Damste J.S."/>
            <person name="Muyzer G."/>
            <person name="Stams A.J.M."/>
            <person name="Plugge C.M."/>
        </authorList>
    </citation>
    <scope>NUCLEOTIDE SEQUENCE [LARGE SCALE GENOMIC DNA]</scope>
    <source>
        <strain evidence="3">MSAO_Bac1</strain>
    </source>
</reference>
<dbReference type="Gene3D" id="3.10.290.10">
    <property type="entry name" value="RNA-binding S4 domain"/>
    <property type="match status" value="1"/>
</dbReference>
<proteinExistence type="predicted"/>
<dbReference type="Gene3D" id="3.30.1370.160">
    <property type="match status" value="1"/>
</dbReference>
<dbReference type="PROSITE" id="PS50889">
    <property type="entry name" value="S4"/>
    <property type="match status" value="1"/>
</dbReference>
<gene>
    <name evidence="3" type="ORF">D5R97_09905</name>
</gene>
<dbReference type="InterPro" id="IPR040591">
    <property type="entry name" value="RqcP2_RBD"/>
</dbReference>
<sequence length="257" mass="28919">MKRDNNLDPHEKRLADIIEDKVDKVRRKNSPEVTDFLDPFQQKLAESFLKSCDDLTYIIYGGYSGAERARIAIMPKFWIGKTVDLNITLLDIKGNTRFKDLNHRDFLGAILSLGLKREKIGDILVEEEGGKVAVDTLVSSFIISNLEEVSSVAVTVREVKPEEVVERKERTKELKGTVASLRLDAVASLGFGFSRSKIVRAIKADQVKVNWQRANDPSFQVEKGDTISLRGKGRIIIDNVLGKSRKGRIQVLIKKIL</sequence>
<evidence type="ECO:0000313" key="4">
    <source>
        <dbReference type="Proteomes" id="UP000285138"/>
    </source>
</evidence>
<dbReference type="InterPro" id="IPR002942">
    <property type="entry name" value="S4_RNA-bd"/>
</dbReference>
<dbReference type="EMBL" id="QZAA01000278">
    <property type="protein sequence ID" value="RQD73112.1"/>
    <property type="molecule type" value="Genomic_DNA"/>
</dbReference>
<dbReference type="PANTHER" id="PTHR13633:SF3">
    <property type="entry name" value="MITOCHONDRIAL TRANSCRIPTION RESCUE FACTOR 1"/>
    <property type="match status" value="1"/>
</dbReference>
<dbReference type="PANTHER" id="PTHR13633">
    <property type="entry name" value="MITOCHONDRIAL TRANSCRIPTION RESCUE FACTOR 1"/>
    <property type="match status" value="1"/>
</dbReference>
<name>A0A424Y9P0_9FIRM</name>
<dbReference type="InterPro" id="IPR036986">
    <property type="entry name" value="S4_RNA-bd_sf"/>
</dbReference>
<dbReference type="AlphaFoldDB" id="A0A424Y9P0"/>